<accession>A0AAU9JU10</accession>
<dbReference type="SUPFAM" id="SSF49879">
    <property type="entry name" value="SMAD/FHA domain"/>
    <property type="match status" value="1"/>
</dbReference>
<proteinExistence type="predicted"/>
<dbReference type="SMART" id="SM00744">
    <property type="entry name" value="RINGv"/>
    <property type="match status" value="1"/>
</dbReference>
<keyword evidence="8" id="KW-1185">Reference proteome</keyword>
<dbReference type="AlphaFoldDB" id="A0AAU9JU10"/>
<dbReference type="CDD" id="cd16495">
    <property type="entry name" value="RING_CH-C4HC3_MARCH"/>
    <property type="match status" value="1"/>
</dbReference>
<evidence type="ECO:0000256" key="4">
    <source>
        <dbReference type="SAM" id="MobiDB-lite"/>
    </source>
</evidence>
<sequence>MSNISVEFQVSTWNRDSHGLFDYETKNLVKKSFKATGPCWIIRTQDQITADNIEGEPKLPEENSKVLAMLTQTGSNFVLNRPYQNHKETNQTFEKMWLVVSGIKGYKGQKGYKLSEGDIIRIGRVVLRINEINGSKETSENTQSELRCPQICNGGLGSRKRTVLTEEPLNVDVASEGSSQCLNSLNEKAQCRICLMETASEEDPLITPCKCSGTMAQIHLNCLRHWLTSKVTTREINNSKSYSWKTLECELCKMKYPDKLIVKGVTHDLLGFEKPQSNYIVLENLNKDRSNLRTIHVIAMTNKNNIRLGRGHDADIRITDISVSRNHATIRLIKNNLVLEDNESKFGTLVQIKKPIFLDIGSSLMVQCGRSVMAISVKKSWSLFSCFGSCSKAEEAEIPEIEHEVRENTDESDPSDSSPQ</sequence>
<reference evidence="7" key="1">
    <citation type="submission" date="2021-09" db="EMBL/GenBank/DDBJ databases">
        <authorList>
            <consortium name="AG Swart"/>
            <person name="Singh M."/>
            <person name="Singh A."/>
            <person name="Seah K."/>
            <person name="Emmerich C."/>
        </authorList>
    </citation>
    <scope>NUCLEOTIDE SEQUENCE</scope>
    <source>
        <strain evidence="7">ATCC30299</strain>
    </source>
</reference>
<evidence type="ECO:0000256" key="2">
    <source>
        <dbReference type="ARBA" id="ARBA00022771"/>
    </source>
</evidence>
<dbReference type="SUPFAM" id="SSF57850">
    <property type="entry name" value="RING/U-box"/>
    <property type="match status" value="1"/>
</dbReference>
<organism evidence="7 8">
    <name type="scientific">Blepharisma stoltei</name>
    <dbReference type="NCBI Taxonomy" id="1481888"/>
    <lineage>
        <taxon>Eukaryota</taxon>
        <taxon>Sar</taxon>
        <taxon>Alveolata</taxon>
        <taxon>Ciliophora</taxon>
        <taxon>Postciliodesmatophora</taxon>
        <taxon>Heterotrichea</taxon>
        <taxon>Heterotrichida</taxon>
        <taxon>Blepharismidae</taxon>
        <taxon>Blepharisma</taxon>
    </lineage>
</organism>
<evidence type="ECO:0000313" key="8">
    <source>
        <dbReference type="Proteomes" id="UP001162131"/>
    </source>
</evidence>
<dbReference type="PROSITE" id="PS51292">
    <property type="entry name" value="ZF_RING_CH"/>
    <property type="match status" value="1"/>
</dbReference>
<name>A0AAU9JU10_9CILI</name>
<evidence type="ECO:0000256" key="1">
    <source>
        <dbReference type="ARBA" id="ARBA00022723"/>
    </source>
</evidence>
<feature type="region of interest" description="Disordered" evidence="4">
    <location>
        <begin position="398"/>
        <end position="420"/>
    </location>
</feature>
<dbReference type="Proteomes" id="UP001162131">
    <property type="component" value="Unassembled WGS sequence"/>
</dbReference>
<dbReference type="Gene3D" id="2.60.200.20">
    <property type="match status" value="1"/>
</dbReference>
<feature type="compositionally biased region" description="Basic and acidic residues" evidence="4">
    <location>
        <begin position="398"/>
        <end position="409"/>
    </location>
</feature>
<dbReference type="InterPro" id="IPR000253">
    <property type="entry name" value="FHA_dom"/>
</dbReference>
<dbReference type="InterPro" id="IPR011016">
    <property type="entry name" value="Znf_RING-CH"/>
</dbReference>
<dbReference type="GO" id="GO:0008270">
    <property type="term" value="F:zinc ion binding"/>
    <property type="evidence" value="ECO:0007669"/>
    <property type="project" value="UniProtKB-KW"/>
</dbReference>
<dbReference type="Pfam" id="PF00498">
    <property type="entry name" value="FHA"/>
    <property type="match status" value="1"/>
</dbReference>
<evidence type="ECO:0000256" key="3">
    <source>
        <dbReference type="ARBA" id="ARBA00022833"/>
    </source>
</evidence>
<comment type="caution">
    <text evidence="7">The sequence shown here is derived from an EMBL/GenBank/DDBJ whole genome shotgun (WGS) entry which is preliminary data.</text>
</comment>
<dbReference type="CDD" id="cd00060">
    <property type="entry name" value="FHA"/>
    <property type="match status" value="1"/>
</dbReference>
<dbReference type="Pfam" id="PF12906">
    <property type="entry name" value="RINGv"/>
    <property type="match status" value="1"/>
</dbReference>
<feature type="domain" description="RING-CH-type" evidence="6">
    <location>
        <begin position="183"/>
        <end position="259"/>
    </location>
</feature>
<dbReference type="PANTHER" id="PTHR46210">
    <property type="entry name" value="FHA DOMAIN-CONTAINING PROTEIN"/>
    <property type="match status" value="1"/>
</dbReference>
<evidence type="ECO:0000313" key="7">
    <source>
        <dbReference type="EMBL" id="CAG9330738.1"/>
    </source>
</evidence>
<gene>
    <name evidence="7" type="ORF">BSTOLATCC_MIC52153</name>
</gene>
<evidence type="ECO:0000259" key="6">
    <source>
        <dbReference type="PROSITE" id="PS51292"/>
    </source>
</evidence>
<dbReference type="EMBL" id="CAJZBQ010000052">
    <property type="protein sequence ID" value="CAG9330738.1"/>
    <property type="molecule type" value="Genomic_DNA"/>
</dbReference>
<feature type="domain" description="FHA" evidence="5">
    <location>
        <begin position="306"/>
        <end position="355"/>
    </location>
</feature>
<dbReference type="Gene3D" id="3.30.40.10">
    <property type="entry name" value="Zinc/RING finger domain, C3HC4 (zinc finger)"/>
    <property type="match status" value="1"/>
</dbReference>
<dbReference type="InterPro" id="IPR013083">
    <property type="entry name" value="Znf_RING/FYVE/PHD"/>
</dbReference>
<dbReference type="SMART" id="SM00240">
    <property type="entry name" value="FHA"/>
    <property type="match status" value="1"/>
</dbReference>
<protein>
    <submittedName>
        <fullName evidence="7">Uncharacterized protein</fullName>
    </submittedName>
</protein>
<dbReference type="PROSITE" id="PS50006">
    <property type="entry name" value="FHA_DOMAIN"/>
    <property type="match status" value="1"/>
</dbReference>
<keyword evidence="2" id="KW-0863">Zinc-finger</keyword>
<dbReference type="PANTHER" id="PTHR46210:SF1">
    <property type="entry name" value="FHA DOMAIN-CONTAINING PROTEIN"/>
    <property type="match status" value="1"/>
</dbReference>
<dbReference type="InterPro" id="IPR008984">
    <property type="entry name" value="SMAD_FHA_dom_sf"/>
</dbReference>
<evidence type="ECO:0000259" key="5">
    <source>
        <dbReference type="PROSITE" id="PS50006"/>
    </source>
</evidence>
<keyword evidence="3" id="KW-0862">Zinc</keyword>
<keyword evidence="1" id="KW-0479">Metal-binding</keyword>